<gene>
    <name evidence="2" type="ORF">E1261_34645</name>
</gene>
<evidence type="ECO:0000313" key="2">
    <source>
        <dbReference type="EMBL" id="TDC19099.1"/>
    </source>
</evidence>
<reference evidence="2 3" key="1">
    <citation type="submission" date="2019-03" db="EMBL/GenBank/DDBJ databases">
        <title>Draft genome sequences of novel Actinobacteria.</title>
        <authorList>
            <person name="Sahin N."/>
            <person name="Ay H."/>
            <person name="Saygin H."/>
        </authorList>
    </citation>
    <scope>NUCLEOTIDE SEQUENCE [LARGE SCALE GENOMIC DNA]</scope>
    <source>
        <strain evidence="2 3">JCM 30547</strain>
    </source>
</reference>
<keyword evidence="3" id="KW-1185">Reference proteome</keyword>
<evidence type="ECO:0008006" key="4">
    <source>
        <dbReference type="Google" id="ProtNLM"/>
    </source>
</evidence>
<proteinExistence type="predicted"/>
<dbReference type="EMBL" id="SMKA01000236">
    <property type="protein sequence ID" value="TDC19099.1"/>
    <property type="molecule type" value="Genomic_DNA"/>
</dbReference>
<sequence>MRKHLVWPVVAVLGLALGLAAPSGAVATAPSSSPLAAQLPALKARAEAVRSQLGLERSSVQDAALAAIDPTQYECSSAPAPVLSAVLPDTTSWTADQRLAATLVLLFDLPMVDAVYLPQSGPFTYGSAGTFTAQVDRADRSLRTFWDIPSAGIELVPAHGHTLLNPARSARALTALYGVDPVTAQAIGELIADQLNTPALGYGDLPVFTFNAYAASGGEVIPGYPTAVRRIVLGDGVLDGFAKVGLGDVAPRAILAHEFGHQIQFADDLMRTDLPAPEATRWAELMADGFASYFLTHARGSALQWKRVQQFGQVFFQVGDCGFTAPGHHGT</sequence>
<feature type="signal peptide" evidence="1">
    <location>
        <begin position="1"/>
        <end position="27"/>
    </location>
</feature>
<accession>A0A4R4PAL3</accession>
<feature type="non-terminal residue" evidence="2">
    <location>
        <position position="331"/>
    </location>
</feature>
<organism evidence="2 3">
    <name type="scientific">Kribbella albertanoniae</name>
    <dbReference type="NCBI Taxonomy" id="1266829"/>
    <lineage>
        <taxon>Bacteria</taxon>
        <taxon>Bacillati</taxon>
        <taxon>Actinomycetota</taxon>
        <taxon>Actinomycetes</taxon>
        <taxon>Propionibacteriales</taxon>
        <taxon>Kribbellaceae</taxon>
        <taxon>Kribbella</taxon>
    </lineage>
</organism>
<dbReference type="AlphaFoldDB" id="A0A4R4PAL3"/>
<evidence type="ECO:0000313" key="3">
    <source>
        <dbReference type="Proteomes" id="UP000295075"/>
    </source>
</evidence>
<name>A0A4R4PAL3_9ACTN</name>
<feature type="chain" id="PRO_5020536776" description="DUF2268 domain-containing protein" evidence="1">
    <location>
        <begin position="28"/>
        <end position="331"/>
    </location>
</feature>
<protein>
    <recommendedName>
        <fullName evidence="4">DUF2268 domain-containing protein</fullName>
    </recommendedName>
</protein>
<keyword evidence="1" id="KW-0732">Signal</keyword>
<evidence type="ECO:0000256" key="1">
    <source>
        <dbReference type="SAM" id="SignalP"/>
    </source>
</evidence>
<comment type="caution">
    <text evidence="2">The sequence shown here is derived from an EMBL/GenBank/DDBJ whole genome shotgun (WGS) entry which is preliminary data.</text>
</comment>
<dbReference type="Proteomes" id="UP000295075">
    <property type="component" value="Unassembled WGS sequence"/>
</dbReference>
<dbReference type="RefSeq" id="WP_202875286.1">
    <property type="nucleotide sequence ID" value="NZ_SMKA01000236.1"/>
</dbReference>